<feature type="domain" description="FecR protein" evidence="2">
    <location>
        <begin position="58"/>
        <end position="145"/>
    </location>
</feature>
<feature type="chain" id="PRO_5022217401" evidence="1">
    <location>
        <begin position="23"/>
        <end position="247"/>
    </location>
</feature>
<keyword evidence="1" id="KW-0732">Signal</keyword>
<dbReference type="Proteomes" id="UP000318431">
    <property type="component" value="Unassembled WGS sequence"/>
</dbReference>
<dbReference type="OrthoDB" id="369729at2"/>
<organism evidence="3 4">
    <name type="scientific">Pseudoduganella lurida</name>
    <dbReference type="NCBI Taxonomy" id="1036180"/>
    <lineage>
        <taxon>Bacteria</taxon>
        <taxon>Pseudomonadati</taxon>
        <taxon>Pseudomonadota</taxon>
        <taxon>Betaproteobacteria</taxon>
        <taxon>Burkholderiales</taxon>
        <taxon>Oxalobacteraceae</taxon>
        <taxon>Telluria group</taxon>
        <taxon>Pseudoduganella</taxon>
    </lineage>
</organism>
<dbReference type="PANTHER" id="PTHR38731:SF1">
    <property type="entry name" value="FECR PROTEIN DOMAIN-CONTAINING PROTEIN"/>
    <property type="match status" value="1"/>
</dbReference>
<dbReference type="InterPro" id="IPR006860">
    <property type="entry name" value="FecR"/>
</dbReference>
<gene>
    <name evidence="3" type="ORF">IP91_02117</name>
</gene>
<proteinExistence type="predicted"/>
<accession>A0A562RB82</accession>
<evidence type="ECO:0000259" key="2">
    <source>
        <dbReference type="Pfam" id="PF04773"/>
    </source>
</evidence>
<keyword evidence="4" id="KW-1185">Reference proteome</keyword>
<protein>
    <submittedName>
        <fullName evidence="3">FecR family protein</fullName>
    </submittedName>
</protein>
<dbReference type="PANTHER" id="PTHR38731">
    <property type="entry name" value="LIPL45-RELATED LIPOPROTEIN-RELATED"/>
    <property type="match status" value="1"/>
</dbReference>
<name>A0A562RB82_9BURK</name>
<dbReference type="AlphaFoldDB" id="A0A562RB82"/>
<feature type="signal peptide" evidence="1">
    <location>
        <begin position="1"/>
        <end position="22"/>
    </location>
</feature>
<comment type="caution">
    <text evidence="3">The sequence shown here is derived from an EMBL/GenBank/DDBJ whole genome shotgun (WGS) entry which is preliminary data.</text>
</comment>
<reference evidence="3 4" key="1">
    <citation type="journal article" date="2015" name="Stand. Genomic Sci.">
        <title>Genomic Encyclopedia of Bacterial and Archaeal Type Strains, Phase III: the genomes of soil and plant-associated and newly described type strains.</title>
        <authorList>
            <person name="Whitman W.B."/>
            <person name="Woyke T."/>
            <person name="Klenk H.P."/>
            <person name="Zhou Y."/>
            <person name="Lilburn T.G."/>
            <person name="Beck B.J."/>
            <person name="De Vos P."/>
            <person name="Vandamme P."/>
            <person name="Eisen J.A."/>
            <person name="Garrity G."/>
            <person name="Hugenholtz P."/>
            <person name="Kyrpides N.C."/>
        </authorList>
    </citation>
    <scope>NUCLEOTIDE SEQUENCE [LARGE SCALE GENOMIC DNA]</scope>
    <source>
        <strain evidence="3 4">CGMCC 1.10822</strain>
    </source>
</reference>
<evidence type="ECO:0000313" key="4">
    <source>
        <dbReference type="Proteomes" id="UP000318431"/>
    </source>
</evidence>
<sequence>MRPWCALVLCMALLCMAASTGAAPVAGVVVQLSGPLLAKRAGGAIRILALKSEVENGDTLVTEKNTYAMVKFIDNSEITLRPASTFTIENFSFDTGRQEGDQARFNLVKGGLRSITGLLGRRSKEKFELKTPAATIGIRGTTFIAEYVAVPSGAAPPAPPPSGGADTRPTGLYVQVLDGMIVVANGSGRADVTAGQFGHVPAPTRPPVLVPGDPGMRFSPPPAFDAGTGAASAGAAAPSTIVDCEVR</sequence>
<evidence type="ECO:0000256" key="1">
    <source>
        <dbReference type="SAM" id="SignalP"/>
    </source>
</evidence>
<evidence type="ECO:0000313" key="3">
    <source>
        <dbReference type="EMBL" id="TWI66305.1"/>
    </source>
</evidence>
<dbReference type="Pfam" id="PF04773">
    <property type="entry name" value="FecR"/>
    <property type="match status" value="1"/>
</dbReference>
<dbReference type="EMBL" id="VLLB01000003">
    <property type="protein sequence ID" value="TWI66305.1"/>
    <property type="molecule type" value="Genomic_DNA"/>
</dbReference>